<dbReference type="PROSITE" id="PS00534">
    <property type="entry name" value="FERROCHELATASE"/>
    <property type="match status" value="1"/>
</dbReference>
<dbReference type="GO" id="GO:0006783">
    <property type="term" value="P:heme biosynthetic process"/>
    <property type="evidence" value="ECO:0007669"/>
    <property type="project" value="UniProtKB-UniRule"/>
</dbReference>
<dbReference type="CDD" id="cd00419">
    <property type="entry name" value="Ferrochelatase_C"/>
    <property type="match status" value="1"/>
</dbReference>
<keyword evidence="3 9" id="KW-0479">Metal-binding</keyword>
<dbReference type="OrthoDB" id="9809741at2"/>
<protein>
    <recommendedName>
        <fullName evidence="9 10">Ferrochelatase</fullName>
        <ecNumber evidence="9 10">4.98.1.1</ecNumber>
    </recommendedName>
    <alternativeName>
        <fullName evidence="9">Heme synthase</fullName>
    </alternativeName>
    <alternativeName>
        <fullName evidence="9">Protoheme ferro-lyase</fullName>
    </alternativeName>
</protein>
<evidence type="ECO:0000313" key="12">
    <source>
        <dbReference type="Proteomes" id="UP000253769"/>
    </source>
</evidence>
<dbReference type="GO" id="GO:0005737">
    <property type="term" value="C:cytoplasm"/>
    <property type="evidence" value="ECO:0007669"/>
    <property type="project" value="UniProtKB-SubCell"/>
</dbReference>
<dbReference type="InterPro" id="IPR001015">
    <property type="entry name" value="Ferrochelatase"/>
</dbReference>
<evidence type="ECO:0000256" key="5">
    <source>
        <dbReference type="ARBA" id="ARBA00023133"/>
    </source>
</evidence>
<comment type="pathway">
    <text evidence="9 10">Porphyrin-containing compound metabolism; protoheme biosynthesis; protoheme from protoporphyrin-IX: step 1/1.</text>
</comment>
<dbReference type="AlphaFoldDB" id="A0A369WSG1"/>
<sequence length="340" mass="38569">MQKSAVILVNLGTPDQPTAQAVRQYLRPFLWDKRVIEGGPFKRAFWWLVLNLIILQVRPGKVAKLYQSIWDQDSPMRKILNQQVAALQVALQNEFPGRSPDVFAAMTYGNPGLTPMLKQLKQDGYQRILVMPLYPQYSATSTAPVYDQVARFQLDQREVCDIRILKSYHDHPLYIEALAQSVQQYWSEHEAGDKLLMSFHGIPKEYADKGDPYPQQCRETAALLAAKLDLPESRYQATFQSRFGPAEWVKPYTDETLRTLAAEGVKSVDMLSPAFSADCLETLEEIAEENRQEFLEAGGANYGYIPALNSDPAHIRLLTQLVREQASQWFEPSRASGADQ</sequence>
<comment type="similarity">
    <text evidence="1 9 10">Belongs to the ferrochelatase family.</text>
</comment>
<comment type="catalytic activity">
    <reaction evidence="9 10">
        <text>heme b + 2 H(+) = protoporphyrin IX + Fe(2+)</text>
        <dbReference type="Rhea" id="RHEA:22584"/>
        <dbReference type="ChEBI" id="CHEBI:15378"/>
        <dbReference type="ChEBI" id="CHEBI:29033"/>
        <dbReference type="ChEBI" id="CHEBI:57306"/>
        <dbReference type="ChEBI" id="CHEBI:60344"/>
        <dbReference type="EC" id="4.98.1.1"/>
    </reaction>
</comment>
<evidence type="ECO:0000256" key="4">
    <source>
        <dbReference type="ARBA" id="ARBA00023004"/>
    </source>
</evidence>
<dbReference type="GO" id="GO:0046872">
    <property type="term" value="F:metal ion binding"/>
    <property type="evidence" value="ECO:0007669"/>
    <property type="project" value="UniProtKB-KW"/>
</dbReference>
<dbReference type="InterPro" id="IPR019772">
    <property type="entry name" value="Ferrochelatase_AS"/>
</dbReference>
<evidence type="ECO:0000256" key="9">
    <source>
        <dbReference type="HAMAP-Rule" id="MF_00323"/>
    </source>
</evidence>
<keyword evidence="5 9" id="KW-0350">Heme biosynthesis</keyword>
<dbReference type="InterPro" id="IPR033644">
    <property type="entry name" value="Ferrochelatase_C"/>
</dbReference>
<dbReference type="PANTHER" id="PTHR11108">
    <property type="entry name" value="FERROCHELATASE"/>
    <property type="match status" value="1"/>
</dbReference>
<dbReference type="EC" id="4.98.1.1" evidence="9 10"/>
<dbReference type="SUPFAM" id="SSF53800">
    <property type="entry name" value="Chelatase"/>
    <property type="match status" value="1"/>
</dbReference>
<evidence type="ECO:0000256" key="3">
    <source>
        <dbReference type="ARBA" id="ARBA00022723"/>
    </source>
</evidence>
<organism evidence="11 12">
    <name type="scientific">Motiliproteus coralliicola</name>
    <dbReference type="NCBI Taxonomy" id="2283196"/>
    <lineage>
        <taxon>Bacteria</taxon>
        <taxon>Pseudomonadati</taxon>
        <taxon>Pseudomonadota</taxon>
        <taxon>Gammaproteobacteria</taxon>
        <taxon>Oceanospirillales</taxon>
        <taxon>Oceanospirillaceae</taxon>
        <taxon>Motiliproteus</taxon>
    </lineage>
</organism>
<keyword evidence="7 9" id="KW-0627">Porphyrin biosynthesis</keyword>
<comment type="catalytic activity">
    <reaction evidence="8">
        <text>Fe-coproporphyrin III + 2 H(+) = coproporphyrin III + Fe(2+)</text>
        <dbReference type="Rhea" id="RHEA:49572"/>
        <dbReference type="ChEBI" id="CHEBI:15378"/>
        <dbReference type="ChEBI" id="CHEBI:29033"/>
        <dbReference type="ChEBI" id="CHEBI:68438"/>
        <dbReference type="ChEBI" id="CHEBI:131725"/>
        <dbReference type="EC" id="4.99.1.9"/>
    </reaction>
    <physiologicalReaction direction="right-to-left" evidence="8">
        <dbReference type="Rhea" id="RHEA:49574"/>
    </physiologicalReaction>
</comment>
<dbReference type="PANTHER" id="PTHR11108:SF1">
    <property type="entry name" value="FERROCHELATASE, MITOCHONDRIAL"/>
    <property type="match status" value="1"/>
</dbReference>
<evidence type="ECO:0000256" key="2">
    <source>
        <dbReference type="ARBA" id="ARBA00022490"/>
    </source>
</evidence>
<reference evidence="11 12" key="1">
    <citation type="submission" date="2018-07" db="EMBL/GenBank/DDBJ databases">
        <title>Motiliproteus coralliicola sp. nov., a bacterium isolated from Coral.</title>
        <authorList>
            <person name="Wang G."/>
        </authorList>
    </citation>
    <scope>NUCLEOTIDE SEQUENCE [LARGE SCALE GENOMIC DNA]</scope>
    <source>
        <strain evidence="11 12">C34</strain>
    </source>
</reference>
<keyword evidence="6 9" id="KW-0456">Lyase</keyword>
<evidence type="ECO:0000256" key="8">
    <source>
        <dbReference type="ARBA" id="ARBA00024536"/>
    </source>
</evidence>
<dbReference type="RefSeq" id="WP_114694635.1">
    <property type="nucleotide sequence ID" value="NZ_QQOH01000001.1"/>
</dbReference>
<dbReference type="Gene3D" id="3.40.50.1400">
    <property type="match status" value="2"/>
</dbReference>
<dbReference type="UniPathway" id="UPA00252">
    <property type="reaction ID" value="UER00325"/>
</dbReference>
<evidence type="ECO:0000256" key="1">
    <source>
        <dbReference type="ARBA" id="ARBA00007718"/>
    </source>
</evidence>
<dbReference type="NCBIfam" id="TIGR00109">
    <property type="entry name" value="hemH"/>
    <property type="match status" value="1"/>
</dbReference>
<evidence type="ECO:0000256" key="7">
    <source>
        <dbReference type="ARBA" id="ARBA00023244"/>
    </source>
</evidence>
<comment type="caution">
    <text evidence="11">The sequence shown here is derived from an EMBL/GenBank/DDBJ whole genome shotgun (WGS) entry which is preliminary data.</text>
</comment>
<keyword evidence="2 9" id="KW-0963">Cytoplasm</keyword>
<accession>A0A369WSG1</accession>
<gene>
    <name evidence="9" type="primary">hemH</name>
    <name evidence="11" type="ORF">DV711_05595</name>
</gene>
<feature type="binding site" evidence="9">
    <location>
        <position position="281"/>
    </location>
    <ligand>
        <name>Fe(2+)</name>
        <dbReference type="ChEBI" id="CHEBI:29033"/>
    </ligand>
</feature>
<comment type="subcellular location">
    <subcellularLocation>
        <location evidence="9 10">Cytoplasm</location>
    </subcellularLocation>
</comment>
<dbReference type="GO" id="GO:0004325">
    <property type="term" value="F:ferrochelatase activity"/>
    <property type="evidence" value="ECO:0007669"/>
    <property type="project" value="UniProtKB-UniRule"/>
</dbReference>
<proteinExistence type="inferred from homology"/>
<name>A0A369WSG1_9GAMM</name>
<dbReference type="Pfam" id="PF00762">
    <property type="entry name" value="Ferrochelatase"/>
    <property type="match status" value="1"/>
</dbReference>
<evidence type="ECO:0000313" key="11">
    <source>
        <dbReference type="EMBL" id="RDE25040.1"/>
    </source>
</evidence>
<dbReference type="InterPro" id="IPR033659">
    <property type="entry name" value="Ferrochelatase_N"/>
</dbReference>
<feature type="binding site" evidence="9">
    <location>
        <position position="200"/>
    </location>
    <ligand>
        <name>Fe(2+)</name>
        <dbReference type="ChEBI" id="CHEBI:29033"/>
    </ligand>
</feature>
<evidence type="ECO:0000256" key="10">
    <source>
        <dbReference type="RuleBase" id="RU000607"/>
    </source>
</evidence>
<dbReference type="CDD" id="cd03411">
    <property type="entry name" value="Ferrochelatase_N"/>
    <property type="match status" value="1"/>
</dbReference>
<dbReference type="Proteomes" id="UP000253769">
    <property type="component" value="Unassembled WGS sequence"/>
</dbReference>
<keyword evidence="4 9" id="KW-0408">Iron</keyword>
<comment type="function">
    <text evidence="9 10">Catalyzes the ferrous insertion into protoporphyrin IX.</text>
</comment>
<evidence type="ECO:0000256" key="6">
    <source>
        <dbReference type="ARBA" id="ARBA00023239"/>
    </source>
</evidence>
<dbReference type="EMBL" id="QQOH01000001">
    <property type="protein sequence ID" value="RDE25040.1"/>
    <property type="molecule type" value="Genomic_DNA"/>
</dbReference>
<dbReference type="HAMAP" id="MF_00323">
    <property type="entry name" value="Ferrochelatase"/>
    <property type="match status" value="1"/>
</dbReference>
<dbReference type="FunFam" id="3.40.50.1400:FF:000002">
    <property type="entry name" value="Ferrochelatase"/>
    <property type="match status" value="1"/>
</dbReference>
<keyword evidence="12" id="KW-1185">Reference proteome</keyword>